<sequence length="82" mass="7469">MQIRLTVLAPRGGQSAAAGPASGSGAGSEARAGSGVPPGSGPRRAAAGPRVRDVLITAPAGTALAAVASALATAVAGPDAAG</sequence>
<name>A0ABW9NQ65_9ACTN</name>
<evidence type="ECO:0000313" key="3">
    <source>
        <dbReference type="Proteomes" id="UP000460558"/>
    </source>
</evidence>
<evidence type="ECO:0000256" key="1">
    <source>
        <dbReference type="SAM" id="MobiDB-lite"/>
    </source>
</evidence>
<comment type="caution">
    <text evidence="2">The sequence shown here is derived from an EMBL/GenBank/DDBJ whole genome shotgun (WGS) entry which is preliminary data.</text>
</comment>
<reference evidence="2 3" key="1">
    <citation type="submission" date="2019-06" db="EMBL/GenBank/DDBJ databases">
        <title>Comparative genomics and metabolomics analyses of clavulanic acid producing Streptomyces species provides insight into specialized metabolism and evolution of beta-lactam biosynthetic gene clusters.</title>
        <authorList>
            <person name="Moore M.A."/>
            <person name="Cruz-Morales P."/>
            <person name="Barona Gomez F."/>
            <person name="Kapil T."/>
        </authorList>
    </citation>
    <scope>NUCLEOTIDE SEQUENCE [LARGE SCALE GENOMIC DNA]</scope>
    <source>
        <strain evidence="2 3">T-272</strain>
    </source>
</reference>
<keyword evidence="3" id="KW-1185">Reference proteome</keyword>
<feature type="non-terminal residue" evidence="2">
    <location>
        <position position="82"/>
    </location>
</feature>
<dbReference type="EMBL" id="VDEQ01000050">
    <property type="protein sequence ID" value="MQS35064.1"/>
    <property type="molecule type" value="Genomic_DNA"/>
</dbReference>
<organism evidence="2 3">
    <name type="scientific">Streptomyces katsurahamanus</name>
    <dbReference type="NCBI Taxonomy" id="2577098"/>
    <lineage>
        <taxon>Bacteria</taxon>
        <taxon>Bacillati</taxon>
        <taxon>Actinomycetota</taxon>
        <taxon>Actinomycetes</taxon>
        <taxon>Kitasatosporales</taxon>
        <taxon>Streptomycetaceae</taxon>
        <taxon>Streptomyces</taxon>
    </lineage>
</organism>
<feature type="region of interest" description="Disordered" evidence="1">
    <location>
        <begin position="9"/>
        <end position="49"/>
    </location>
</feature>
<accession>A0ABW9NQ65</accession>
<evidence type="ECO:0000313" key="2">
    <source>
        <dbReference type="EMBL" id="MQS35064.1"/>
    </source>
</evidence>
<protein>
    <submittedName>
        <fullName evidence="2">Uncharacterized protein</fullName>
    </submittedName>
</protein>
<gene>
    <name evidence="2" type="ORF">FFZ77_05310</name>
</gene>
<proteinExistence type="predicted"/>
<dbReference type="Proteomes" id="UP000460558">
    <property type="component" value="Unassembled WGS sequence"/>
</dbReference>